<dbReference type="SUPFAM" id="SSF75011">
    <property type="entry name" value="3-carboxy-cis,cis-mucoante lactonizing enzyme"/>
    <property type="match status" value="1"/>
</dbReference>
<dbReference type="EMBL" id="BAAAMY010000004">
    <property type="protein sequence ID" value="GAA1915131.1"/>
    <property type="molecule type" value="Genomic_DNA"/>
</dbReference>
<evidence type="ECO:0000313" key="1">
    <source>
        <dbReference type="EMBL" id="GAA1915131.1"/>
    </source>
</evidence>
<sequence length="519" mass="55150">MKLLPRAGSRRSPVRAAVTLAAGLAVVLTPALVPLATASGTGPAAAPVAATSGADPECSPQRLQGLRTQADLFAAGCAQLAEDYGTMDDSSAENTEPGRVASRNMSLIAQRPRSATFANATHSDLAFKGDYVYAGNYDGFTVFDARNPRNPRRVAEVVCPGAQGDVSVYKNLLVVSVDSPRSDSSCESTPSQTSVPTAWEGLRVYNIKDPAEPKYVAAVKTACGSHTHSLAPSPNGKTLFAYVSSYFPSATNVNCPEPHDKISVVKIPVGKAFQAKVASTPVLFPDGGNPGGGRELAPTTGCHDITTYVEKNIAAGACMGDGILMDIKNRYQPVVTERVQDRENFAFWHSATFNNDGTKVIFTDELGGGGGATCNPDVGPNRGANGIYDISRGGDLVFASYYKIPRTQTNEENCVAHNGSLIPVEGRDIMVQAWYMGGISVFDFTDSENPRELAWFDRGPEPEGSPDGRGNWSSYWHNGYVFSNDIGKGLNVFDVTARAVDGARGVDLGTNNPQMQKSY</sequence>
<dbReference type="RefSeq" id="WP_344005855.1">
    <property type="nucleotide sequence ID" value="NZ_BAAAMY010000004.1"/>
</dbReference>
<dbReference type="InterPro" id="IPR006311">
    <property type="entry name" value="TAT_signal"/>
</dbReference>
<reference evidence="1 2" key="1">
    <citation type="journal article" date="2019" name="Int. J. Syst. Evol. Microbiol.">
        <title>The Global Catalogue of Microorganisms (GCM) 10K type strain sequencing project: providing services to taxonomists for standard genome sequencing and annotation.</title>
        <authorList>
            <consortium name="The Broad Institute Genomics Platform"/>
            <consortium name="The Broad Institute Genome Sequencing Center for Infectious Disease"/>
            <person name="Wu L."/>
            <person name="Ma J."/>
        </authorList>
    </citation>
    <scope>NUCLEOTIDE SEQUENCE [LARGE SCALE GENOMIC DNA]</scope>
    <source>
        <strain evidence="1 2">JCM 14046</strain>
    </source>
</reference>
<comment type="caution">
    <text evidence="1">The sequence shown here is derived from an EMBL/GenBank/DDBJ whole genome shotgun (WGS) entry which is preliminary data.</text>
</comment>
<evidence type="ECO:0008006" key="3">
    <source>
        <dbReference type="Google" id="ProtNLM"/>
    </source>
</evidence>
<accession>A0ABN2PBK8</accession>
<dbReference type="PROSITE" id="PS51318">
    <property type="entry name" value="TAT"/>
    <property type="match status" value="1"/>
</dbReference>
<organism evidence="1 2">
    <name type="scientific">Nocardioides lentus</name>
    <dbReference type="NCBI Taxonomy" id="338077"/>
    <lineage>
        <taxon>Bacteria</taxon>
        <taxon>Bacillati</taxon>
        <taxon>Actinomycetota</taxon>
        <taxon>Actinomycetes</taxon>
        <taxon>Propionibacteriales</taxon>
        <taxon>Nocardioidaceae</taxon>
        <taxon>Nocardioides</taxon>
    </lineage>
</organism>
<proteinExistence type="predicted"/>
<evidence type="ECO:0000313" key="2">
    <source>
        <dbReference type="Proteomes" id="UP001501612"/>
    </source>
</evidence>
<keyword evidence="2" id="KW-1185">Reference proteome</keyword>
<gene>
    <name evidence="1" type="ORF">GCM10009737_15670</name>
</gene>
<name>A0ABN2PBK8_9ACTN</name>
<dbReference type="Proteomes" id="UP001501612">
    <property type="component" value="Unassembled WGS sequence"/>
</dbReference>
<protein>
    <recommendedName>
        <fullName evidence="3">LVIVD repeat-containing protein</fullName>
    </recommendedName>
</protein>